<dbReference type="HOGENOM" id="CLU_2716589_0_0_11"/>
<dbReference type="AlphaFoldDB" id="E3J1F7"/>
<feature type="region of interest" description="Disordered" evidence="1">
    <location>
        <begin position="52"/>
        <end position="72"/>
    </location>
</feature>
<evidence type="ECO:0000256" key="1">
    <source>
        <dbReference type="SAM" id="MobiDB-lite"/>
    </source>
</evidence>
<name>E3J1F7_PSEI1</name>
<evidence type="ECO:0000313" key="2">
    <source>
        <dbReference type="EMBL" id="ADP80478.1"/>
    </source>
</evidence>
<accession>E3J1F7</accession>
<gene>
    <name evidence="2" type="ordered locus">FraEuI1c_2444</name>
</gene>
<reference evidence="2 3" key="1">
    <citation type="submission" date="2010-10" db="EMBL/GenBank/DDBJ databases">
        <title>Complete sequence of Frankia sp. EuI1c.</title>
        <authorList>
            <consortium name="US DOE Joint Genome Institute"/>
            <person name="Lucas S."/>
            <person name="Copeland A."/>
            <person name="Lapidus A."/>
            <person name="Cheng J.-F."/>
            <person name="Bruce D."/>
            <person name="Goodwin L."/>
            <person name="Pitluck S."/>
            <person name="Chertkov O."/>
            <person name="Detter J.C."/>
            <person name="Han C."/>
            <person name="Tapia R."/>
            <person name="Land M."/>
            <person name="Hauser L."/>
            <person name="Jeffries C."/>
            <person name="Kyrpides N."/>
            <person name="Ivanova N."/>
            <person name="Mikhailova N."/>
            <person name="Beauchemin N."/>
            <person name="Sen A."/>
            <person name="Sur S.A."/>
            <person name="Gtari M."/>
            <person name="Wall L."/>
            <person name="Tisa L."/>
            <person name="Woyke T."/>
        </authorList>
    </citation>
    <scope>NUCLEOTIDE SEQUENCE [LARGE SCALE GENOMIC DNA]</scope>
    <source>
        <strain evidence="3">DSM 45817 / CECT 9037 / EuI1c</strain>
    </source>
</reference>
<dbReference type="STRING" id="298654.FraEuI1c_2444"/>
<organism evidence="2 3">
    <name type="scientific">Pseudofrankia inefficax (strain DSM 45817 / CECT 9037 / DDB 130130 / EuI1c)</name>
    <name type="common">Frankia inefficax</name>
    <dbReference type="NCBI Taxonomy" id="298654"/>
    <lineage>
        <taxon>Bacteria</taxon>
        <taxon>Bacillati</taxon>
        <taxon>Actinomycetota</taxon>
        <taxon>Actinomycetes</taxon>
        <taxon>Frankiales</taxon>
        <taxon>Frankiaceae</taxon>
        <taxon>Pseudofrankia</taxon>
    </lineage>
</organism>
<evidence type="ECO:0000313" key="3">
    <source>
        <dbReference type="Proteomes" id="UP000002484"/>
    </source>
</evidence>
<dbReference type="EMBL" id="CP002299">
    <property type="protein sequence ID" value="ADP80478.1"/>
    <property type="molecule type" value="Genomic_DNA"/>
</dbReference>
<keyword evidence="3" id="KW-1185">Reference proteome</keyword>
<protein>
    <submittedName>
        <fullName evidence="2">Uncharacterized protein</fullName>
    </submittedName>
</protein>
<dbReference type="Proteomes" id="UP000002484">
    <property type="component" value="Chromosome"/>
</dbReference>
<dbReference type="OrthoDB" id="9949258at2"/>
<sequence length="72" mass="7878">MTGHRPRSPRLLRLACAHHRHRDPPDGRAESKRAWSPGRHCADCRVVWADGDGPAAAAHHGPPPHHPAEPPV</sequence>
<dbReference type="KEGG" id="fri:FraEuI1c_2444"/>
<dbReference type="RefSeq" id="WP_013423596.1">
    <property type="nucleotide sequence ID" value="NC_014666.1"/>
</dbReference>
<dbReference type="InParanoid" id="E3J1F7"/>
<proteinExistence type="predicted"/>